<evidence type="ECO:0000313" key="3">
    <source>
        <dbReference type="Proteomes" id="UP000053758"/>
    </source>
</evidence>
<dbReference type="PANTHER" id="PTHR43283:SF3">
    <property type="entry name" value="BETA-LACTAMASE FAMILY PROTEIN (AFU_ORTHOLOGUE AFUA_5G07500)"/>
    <property type="match status" value="1"/>
</dbReference>
<evidence type="ECO:0000259" key="1">
    <source>
        <dbReference type="Pfam" id="PF00144"/>
    </source>
</evidence>
<dbReference type="InterPro" id="IPR012338">
    <property type="entry name" value="Beta-lactam/transpept-like"/>
</dbReference>
<dbReference type="GeneID" id="26306125"/>
<dbReference type="Pfam" id="PF00144">
    <property type="entry name" value="Beta-lactamase"/>
    <property type="match status" value="1"/>
</dbReference>
<dbReference type="InterPro" id="IPR001466">
    <property type="entry name" value="Beta-lactam-related"/>
</dbReference>
<organism evidence="2">
    <name type="scientific">Pseudozyma antarctica</name>
    <name type="common">Yeast</name>
    <name type="synonym">Candida antarctica</name>
    <dbReference type="NCBI Taxonomy" id="84753"/>
    <lineage>
        <taxon>Eukaryota</taxon>
        <taxon>Fungi</taxon>
        <taxon>Dikarya</taxon>
        <taxon>Basidiomycota</taxon>
        <taxon>Ustilaginomycotina</taxon>
        <taxon>Ustilaginomycetes</taxon>
        <taxon>Ustilaginales</taxon>
        <taxon>Ustilaginaceae</taxon>
        <taxon>Moesziomyces</taxon>
    </lineage>
</organism>
<protein>
    <submittedName>
        <fullName evidence="2">Beta-lactamase</fullName>
    </submittedName>
</protein>
<dbReference type="EMBL" id="DF830083">
    <property type="protein sequence ID" value="GAK66984.1"/>
    <property type="molecule type" value="Genomic_DNA"/>
</dbReference>
<dbReference type="InterPro" id="IPR050789">
    <property type="entry name" value="Diverse_Enzym_Activities"/>
</dbReference>
<gene>
    <name evidence="2" type="ORF">PAN0_016d5209</name>
</gene>
<dbReference type="PANTHER" id="PTHR43283">
    <property type="entry name" value="BETA-LACTAMASE-RELATED"/>
    <property type="match status" value="1"/>
</dbReference>
<dbReference type="Gene3D" id="3.40.710.10">
    <property type="entry name" value="DD-peptidase/beta-lactamase superfamily"/>
    <property type="match status" value="1"/>
</dbReference>
<keyword evidence="3" id="KW-1185">Reference proteome</keyword>
<name>A0A081CJY8_PSEA2</name>
<dbReference type="Proteomes" id="UP000053758">
    <property type="component" value="Unassembled WGS sequence"/>
</dbReference>
<proteinExistence type="predicted"/>
<dbReference type="AlphaFoldDB" id="A0A081CJY8"/>
<feature type="domain" description="Beta-lactamase-related" evidence="1">
    <location>
        <begin position="30"/>
        <end position="392"/>
    </location>
</feature>
<reference evidence="2" key="1">
    <citation type="submission" date="2014-07" db="EMBL/GenBank/DDBJ databases">
        <title>Draft genome sequence of the yeast Pseudozyma antarctica JCM 10317 known as a producer of lipase B which used in a wide range of industrial applications.</title>
        <authorList>
            <person name="Morita T."/>
            <person name="Saika A."/>
            <person name="Koike H."/>
        </authorList>
    </citation>
    <scope>NUCLEOTIDE SEQUENCE</scope>
    <source>
        <strain evidence="2">JCM 10317</strain>
    </source>
</reference>
<dbReference type="RefSeq" id="XP_014654637.1">
    <property type="nucleotide sequence ID" value="XM_014799151.1"/>
</dbReference>
<dbReference type="HOGENOM" id="CLU_020027_11_1_1"/>
<dbReference type="SUPFAM" id="SSF56601">
    <property type="entry name" value="beta-lactamase/transpeptidase-like"/>
    <property type="match status" value="1"/>
</dbReference>
<evidence type="ECO:0000313" key="2">
    <source>
        <dbReference type="EMBL" id="GAK66984.1"/>
    </source>
</evidence>
<accession>A0A081CJY8</accession>
<sequence length="410" mass="45033">MTASSDRSAALQKHAQKVLDTYTAGKGPNNVPGAVAYVSDKSGKDVVWAHAGVKEVDKQDPMTKDTIFWIASCSKLLIAIACLQLRERGQLDFNDSIDKFLPEAGELKMLKDGSKPNKIPTVHDCLAILSGQACALFNQDLADWFQSKGLPPTANLDSTRASLFTPYASQPGEEWNYGFNIDWAGMAVEVVTGMDLESYYRKNIFEPLGIKAITFKPRSAGLLNRLAGSHMRNENGEVIPFMQLLLPEEDKMEAIYPGAGLFANGAEYTRILVALLNGGTHPITGGTILKPESVELLKKDQLSGKLVDDLERKFDQVIPAVISEGFRGCLAPGIKKNWSYGGLRLKEKHPTRGHSDDTISWCGVQNSYWWCDFKDGTCGMVHAQMSPFPDKATENMLAEIESQVHEAYAA</sequence>